<evidence type="ECO:0000313" key="4">
    <source>
        <dbReference type="Proteomes" id="UP000319771"/>
    </source>
</evidence>
<feature type="transmembrane region" description="Helical" evidence="1">
    <location>
        <begin position="328"/>
        <end position="349"/>
    </location>
</feature>
<comment type="caution">
    <text evidence="3">The sequence shown here is derived from an EMBL/GenBank/DDBJ whole genome shotgun (WGS) entry which is preliminary data.</text>
</comment>
<sequence>MRARVPFSGARITRWAGLAIVVALLLAAPPARAHDVSYSYADLVLGRDGCQVRLTVHRNDAARLIAVSSIESLETEAGVARQTTALIREIGPGFKLSADERPLAIAWSGVALRAERRGVELRGMAAWPREHNLHETYVNVYQRERLLRQEVLTDEKPAFDMYTAGAQGLWAVAVTFIGAGIHHIFIGPDHILFVIGLLLLGGGLMRILKIVSGFTIAHSITLALAALGVLRPPSRVIEPLIALSIVYVGLANLRARGGSGDRRGWIAFGFGFVHGFGFASVLMQFGLPREALGVSLAAFNIGVEIGQACIVLAVLPLLALLRQRSPSLSLRTVAAGSWGVVLAGGWWFVERVFFPAG</sequence>
<keyword evidence="1" id="KW-0472">Membrane</keyword>
<keyword evidence="2" id="KW-0732">Signal</keyword>
<dbReference type="InterPro" id="IPR032809">
    <property type="entry name" value="Put_HupE_UreJ"/>
</dbReference>
<feature type="signal peptide" evidence="2">
    <location>
        <begin position="1"/>
        <end position="33"/>
    </location>
</feature>
<protein>
    <submittedName>
        <fullName evidence="3">HupE/UreJ family protein</fullName>
    </submittedName>
</protein>
<reference evidence="3 4" key="1">
    <citation type="journal article" date="2019" name="Nat. Microbiol.">
        <title>Mediterranean grassland soil C-N compound turnover is dependent on rainfall and depth, and is mediated by genomically divergent microorganisms.</title>
        <authorList>
            <person name="Diamond S."/>
            <person name="Andeer P.F."/>
            <person name="Li Z."/>
            <person name="Crits-Christoph A."/>
            <person name="Burstein D."/>
            <person name="Anantharaman K."/>
            <person name="Lane K.R."/>
            <person name="Thomas B.C."/>
            <person name="Pan C."/>
            <person name="Northen T.R."/>
            <person name="Banfield J.F."/>
        </authorList>
    </citation>
    <scope>NUCLEOTIDE SEQUENCE [LARGE SCALE GENOMIC DNA]</scope>
    <source>
        <strain evidence="3">WS_11</strain>
    </source>
</reference>
<feature type="transmembrane region" description="Helical" evidence="1">
    <location>
        <begin position="236"/>
        <end position="253"/>
    </location>
</feature>
<evidence type="ECO:0000256" key="1">
    <source>
        <dbReference type="SAM" id="Phobius"/>
    </source>
</evidence>
<dbReference type="Pfam" id="PF13795">
    <property type="entry name" value="HupE_UreJ_2"/>
    <property type="match status" value="1"/>
</dbReference>
<dbReference type="Proteomes" id="UP000319771">
    <property type="component" value="Unassembled WGS sequence"/>
</dbReference>
<keyword evidence="1" id="KW-1133">Transmembrane helix</keyword>
<accession>A0A538U2G1</accession>
<evidence type="ECO:0000256" key="2">
    <source>
        <dbReference type="SAM" id="SignalP"/>
    </source>
</evidence>
<dbReference type="AlphaFoldDB" id="A0A538U2G1"/>
<feature type="chain" id="PRO_5022128967" evidence="2">
    <location>
        <begin position="34"/>
        <end position="357"/>
    </location>
</feature>
<feature type="transmembrane region" description="Helical" evidence="1">
    <location>
        <begin position="265"/>
        <end position="285"/>
    </location>
</feature>
<feature type="transmembrane region" description="Helical" evidence="1">
    <location>
        <begin position="297"/>
        <end position="321"/>
    </location>
</feature>
<feature type="transmembrane region" description="Helical" evidence="1">
    <location>
        <begin position="169"/>
        <end position="200"/>
    </location>
</feature>
<gene>
    <name evidence="3" type="ORF">E6K81_13535</name>
</gene>
<dbReference type="EMBL" id="VBPB01000254">
    <property type="protein sequence ID" value="TMQ70053.1"/>
    <property type="molecule type" value="Genomic_DNA"/>
</dbReference>
<name>A0A538U2G1_UNCEI</name>
<keyword evidence="1" id="KW-0812">Transmembrane</keyword>
<proteinExistence type="predicted"/>
<organism evidence="3 4">
    <name type="scientific">Eiseniibacteriota bacterium</name>
    <dbReference type="NCBI Taxonomy" id="2212470"/>
    <lineage>
        <taxon>Bacteria</taxon>
        <taxon>Candidatus Eiseniibacteriota</taxon>
    </lineage>
</organism>
<evidence type="ECO:0000313" key="3">
    <source>
        <dbReference type="EMBL" id="TMQ70053.1"/>
    </source>
</evidence>